<name>A0ACC1QIS3_9HYPO</name>
<organism evidence="1 2">
    <name type="scientific">Lecanicillium saksenae</name>
    <dbReference type="NCBI Taxonomy" id="468837"/>
    <lineage>
        <taxon>Eukaryota</taxon>
        <taxon>Fungi</taxon>
        <taxon>Dikarya</taxon>
        <taxon>Ascomycota</taxon>
        <taxon>Pezizomycotina</taxon>
        <taxon>Sordariomycetes</taxon>
        <taxon>Hypocreomycetidae</taxon>
        <taxon>Hypocreales</taxon>
        <taxon>Cordycipitaceae</taxon>
        <taxon>Lecanicillium</taxon>
    </lineage>
</organism>
<dbReference type="Proteomes" id="UP001148737">
    <property type="component" value="Unassembled WGS sequence"/>
</dbReference>
<keyword evidence="2" id="KW-1185">Reference proteome</keyword>
<dbReference type="EMBL" id="JANAKD010001793">
    <property type="protein sequence ID" value="KAJ3476470.1"/>
    <property type="molecule type" value="Genomic_DNA"/>
</dbReference>
<proteinExistence type="predicted"/>
<comment type="caution">
    <text evidence="1">The sequence shown here is derived from an EMBL/GenBank/DDBJ whole genome shotgun (WGS) entry which is preliminary data.</text>
</comment>
<protein>
    <submittedName>
        <fullName evidence="1">Uncharacterized protein</fullName>
    </submittedName>
</protein>
<gene>
    <name evidence="1" type="ORF">NLG97_g9121</name>
</gene>
<evidence type="ECO:0000313" key="2">
    <source>
        <dbReference type="Proteomes" id="UP001148737"/>
    </source>
</evidence>
<accession>A0ACC1QIS3</accession>
<reference evidence="1" key="1">
    <citation type="submission" date="2022-07" db="EMBL/GenBank/DDBJ databases">
        <title>Genome Sequence of Lecanicillium saksenae.</title>
        <authorList>
            <person name="Buettner E."/>
        </authorList>
    </citation>
    <scope>NUCLEOTIDE SEQUENCE</scope>
    <source>
        <strain evidence="1">VT-O1</strain>
    </source>
</reference>
<sequence length="495" mass="51539">MKSAIIAAVFTYLIGALAAPLGTQVTPTAAKTSSLTAVLNGDRDEAPVAMTAAAAAATPTVDPDSDASPTVSSPGSSDESEATNAGKEKAVALLKGQGVGNATIKQMHNQDLINKVVGALLGPLLKPIASGANLVPGLEPLLNGNIDNSGGPTNGLLSSRNPNSGKPKGPVDVIEDAMKKPFGIVGSTVDSLNDANQRATGTRSKRDEQLLTEVLAGLEKQVPGVGKVLAELTQALTAPAKALPIVSSVIKRDNQGLSDKLTDMLADIPLAGGILTVIVNTLQAGADRAAGKKPGGGAKRDEQAAEKPPKTPAGADVHADALPTPHHKPGEPSLNHGDGPRCNPKFTPFPSEIKPTNKPPNSNPHNGDNDGEGVFELLKAVTKSVPGAGKFLKRDEQDQEMAAMMPSDIYLDALLKRQHLSEDPNLHYDPNGLLDGALASLFPFGDVAAQILRRSTDSDIDNFHKMLTDMNKSEHEFFNVFVDRMEELATGLSGQ</sequence>
<evidence type="ECO:0000313" key="1">
    <source>
        <dbReference type="EMBL" id="KAJ3476470.1"/>
    </source>
</evidence>